<dbReference type="GO" id="GO:0044877">
    <property type="term" value="F:protein-containing complex binding"/>
    <property type="evidence" value="ECO:0007669"/>
    <property type="project" value="InterPro"/>
</dbReference>
<dbReference type="InterPro" id="IPR016024">
    <property type="entry name" value="ARM-type_fold"/>
</dbReference>
<dbReference type="Pfam" id="PF23593">
    <property type="entry name" value="HEAT_ATR"/>
    <property type="match status" value="1"/>
</dbReference>
<dbReference type="PROSITE" id="PS51189">
    <property type="entry name" value="FAT"/>
    <property type="match status" value="1"/>
</dbReference>
<dbReference type="PROSITE" id="PS51190">
    <property type="entry name" value="FATC"/>
    <property type="match status" value="1"/>
</dbReference>
<dbReference type="InterPro" id="IPR014009">
    <property type="entry name" value="PIK_FAT"/>
</dbReference>
<evidence type="ECO:0000256" key="6">
    <source>
        <dbReference type="ARBA" id="ARBA00022777"/>
    </source>
</evidence>
<dbReference type="InterPro" id="IPR001478">
    <property type="entry name" value="PDZ"/>
</dbReference>
<keyword evidence="7" id="KW-0067">ATP-binding</keyword>
<gene>
    <name evidence="13" type="ORF">TVY486_0400510</name>
</gene>
<dbReference type="EMBL" id="HE573020">
    <property type="protein sequence ID" value="CCC47387.1"/>
    <property type="molecule type" value="Genomic_DNA"/>
</dbReference>
<evidence type="ECO:0000256" key="2">
    <source>
        <dbReference type="ARBA" id="ARBA00012513"/>
    </source>
</evidence>
<dbReference type="SUPFAM" id="SSF47212">
    <property type="entry name" value="FKBP12-rapamycin-binding domain of FKBP-rapamycin-associated protein (FRAP)"/>
    <property type="match status" value="1"/>
</dbReference>
<keyword evidence="5" id="KW-0547">Nucleotide-binding</keyword>
<dbReference type="InterPro" id="IPR036034">
    <property type="entry name" value="PDZ_sf"/>
</dbReference>
<dbReference type="InterPro" id="IPR036940">
    <property type="entry name" value="PI3/4_kinase_cat_sf"/>
</dbReference>
<organism evidence="13">
    <name type="scientific">Trypanosoma vivax (strain Y486)</name>
    <dbReference type="NCBI Taxonomy" id="1055687"/>
    <lineage>
        <taxon>Eukaryota</taxon>
        <taxon>Discoba</taxon>
        <taxon>Euglenozoa</taxon>
        <taxon>Kinetoplastea</taxon>
        <taxon>Metakinetoplastina</taxon>
        <taxon>Trypanosomatida</taxon>
        <taxon>Trypanosomatidae</taxon>
        <taxon>Trypanosoma</taxon>
        <taxon>Duttonella</taxon>
    </lineage>
</organism>
<proteinExistence type="inferred from homology"/>
<dbReference type="GO" id="GO:0005634">
    <property type="term" value="C:nucleus"/>
    <property type="evidence" value="ECO:0007669"/>
    <property type="project" value="TreeGrafter"/>
</dbReference>
<feature type="domain" description="PI3K/PI4K catalytic" evidence="10">
    <location>
        <begin position="2085"/>
        <end position="2406"/>
    </location>
</feature>
<dbReference type="SMART" id="SM01343">
    <property type="entry name" value="FATC"/>
    <property type="match status" value="1"/>
</dbReference>
<dbReference type="Pfam" id="PF08771">
    <property type="entry name" value="FRB_dom"/>
    <property type="match status" value="1"/>
</dbReference>
<dbReference type="PANTHER" id="PTHR11139">
    <property type="entry name" value="ATAXIA TELANGIECTASIA MUTATED ATM -RELATED"/>
    <property type="match status" value="1"/>
</dbReference>
<dbReference type="PANTHER" id="PTHR11139:SF121">
    <property type="entry name" value="NON-SPECIFIC SERINE_THREONINE PROTEIN KINASE"/>
    <property type="match status" value="1"/>
</dbReference>
<comment type="similarity">
    <text evidence="1">Belongs to the PI3/PI4-kinase family.</text>
</comment>
<dbReference type="InterPro" id="IPR050517">
    <property type="entry name" value="DDR_Repair_Kinase"/>
</dbReference>
<name>G0TTV4_TRYVY</name>
<evidence type="ECO:0000256" key="3">
    <source>
        <dbReference type="ARBA" id="ARBA00022679"/>
    </source>
</evidence>
<dbReference type="CDD" id="cd05169">
    <property type="entry name" value="PIKKc_TOR"/>
    <property type="match status" value="1"/>
</dbReference>
<dbReference type="InterPro" id="IPR003151">
    <property type="entry name" value="PIK-rel_kinase_FAT"/>
</dbReference>
<dbReference type="InterPro" id="IPR011009">
    <property type="entry name" value="Kinase-like_dom_sf"/>
</dbReference>
<dbReference type="Gene3D" id="3.30.1010.10">
    <property type="entry name" value="Phosphatidylinositol 3-kinase Catalytic Subunit, Chain A, domain 4"/>
    <property type="match status" value="1"/>
</dbReference>
<evidence type="ECO:0000259" key="12">
    <source>
        <dbReference type="PROSITE" id="PS51190"/>
    </source>
</evidence>
<evidence type="ECO:0000259" key="10">
    <source>
        <dbReference type="PROSITE" id="PS50290"/>
    </source>
</evidence>
<dbReference type="GO" id="GO:0031932">
    <property type="term" value="C:TORC2 complex"/>
    <property type="evidence" value="ECO:0007669"/>
    <property type="project" value="TreeGrafter"/>
</dbReference>
<evidence type="ECO:0000256" key="9">
    <source>
        <dbReference type="SAM" id="MobiDB-lite"/>
    </source>
</evidence>
<accession>G0TTV4</accession>
<reference evidence="13" key="1">
    <citation type="journal article" date="2012" name="Proc. Natl. Acad. Sci. U.S.A.">
        <title>Antigenic diversity is generated by distinct evolutionary mechanisms in African trypanosome species.</title>
        <authorList>
            <person name="Jackson A.P."/>
            <person name="Berry A."/>
            <person name="Aslett M."/>
            <person name="Allison H.C."/>
            <person name="Burton P."/>
            <person name="Vavrova-Anderson J."/>
            <person name="Brown R."/>
            <person name="Browne H."/>
            <person name="Corton N."/>
            <person name="Hauser H."/>
            <person name="Gamble J."/>
            <person name="Gilderthorp R."/>
            <person name="Marcello L."/>
            <person name="McQuillan J."/>
            <person name="Otto T.D."/>
            <person name="Quail M.A."/>
            <person name="Sanders M.J."/>
            <person name="van Tonder A."/>
            <person name="Ginger M.L."/>
            <person name="Field M.C."/>
            <person name="Barry J.D."/>
            <person name="Hertz-Fowler C."/>
            <person name="Berriman M."/>
        </authorList>
    </citation>
    <scope>NUCLEOTIDE SEQUENCE</scope>
    <source>
        <strain evidence="13">Y486</strain>
    </source>
</reference>
<dbReference type="GO" id="GO:0005737">
    <property type="term" value="C:cytoplasm"/>
    <property type="evidence" value="ECO:0007669"/>
    <property type="project" value="TreeGrafter"/>
</dbReference>
<dbReference type="Pfam" id="PF02259">
    <property type="entry name" value="FAT"/>
    <property type="match status" value="1"/>
</dbReference>
<dbReference type="InterPro" id="IPR036738">
    <property type="entry name" value="FRB_sf"/>
</dbReference>
<dbReference type="InterPro" id="IPR018936">
    <property type="entry name" value="PI3/4_kinase_CS"/>
</dbReference>
<feature type="domain" description="FAT" evidence="11">
    <location>
        <begin position="1421"/>
        <end position="1923"/>
    </location>
</feature>
<dbReference type="SMART" id="SM00228">
    <property type="entry name" value="PDZ"/>
    <property type="match status" value="1"/>
</dbReference>
<evidence type="ECO:0000256" key="4">
    <source>
        <dbReference type="ARBA" id="ARBA00022737"/>
    </source>
</evidence>
<dbReference type="PROSITE" id="PS00915">
    <property type="entry name" value="PI3_4_KINASE_1"/>
    <property type="match status" value="1"/>
</dbReference>
<dbReference type="Gene3D" id="1.10.1070.11">
    <property type="entry name" value="Phosphatidylinositol 3-/4-kinase, catalytic domain"/>
    <property type="match status" value="1"/>
</dbReference>
<dbReference type="Gene3D" id="2.30.42.10">
    <property type="match status" value="1"/>
</dbReference>
<dbReference type="GO" id="GO:0031931">
    <property type="term" value="C:TORC1 complex"/>
    <property type="evidence" value="ECO:0007669"/>
    <property type="project" value="TreeGrafter"/>
</dbReference>
<dbReference type="GO" id="GO:0004674">
    <property type="term" value="F:protein serine/threonine kinase activity"/>
    <property type="evidence" value="ECO:0007669"/>
    <property type="project" value="UniProtKB-EC"/>
</dbReference>
<sequence length="2540" mass="286120">MVDSGGSGPPRFFGDTSSALSQQFTTIFRNLKNTPESRQRRVEEFLCALHDILVVHSREVNEHGLMPFIFSLVEETFQVSVSRGIEAIRVVFDVQLGDSHDERCRCFNVLLDQASKSKCQSDCEAILRELGEVLQENVRCASDLLAKHLPRKIGMMHTGTPEEMAVVCQVLATMVGTGAAVVKRSPALLDMLSSACSPLKLFQEIIESVNAWHRHALVCLLTSVAESSCIEISTTLAVQMSEMLSARLSFDTEEEHLVGLLKVIEAVSSSPALQAVPWSLELIFSFLKRNWSQYSEQVQVAVARSTGMVMPLLSKDERLYDLLLTCFLSYISGTIEAVAISALSTFNTVLASLNIKGREFQCVLAVKGFIVVSSFSSTAFDVLWYLRKEFGEDCVSEVYKLVKEEAVCKDVKKFHSLLRFVGNSVPWNLELFSGCKIDLSVDGDVNVLVRSLSLLSTLRQTEQLELIKPLVFHEHLAVRRAAVCAIIALCEAIIADGNPCCDDTDEAPHLDCRVRNAVEKLLDVAVADKDASLRCYVLGNLPSSFDIYLTLPDHLDALLMSRNDVSRLARDQSMMLLYRLHACRPDLVHEPLLLLQEYMLREISAKDGTISSAIYQAFLLQRAAEHDTLLLQPIVVETAVLGRLEVQPFVSKNLSIGLLNLLKATLDHTGPKNHCSVKQLISSVLHIVSGGTSSKLRRAAIEALCSILTTLTITEQAIYANVYRTLARIIRYEAEEEEAVNFAAMKGLSVIGAVDPAKARYIVRALQESEIEEVEEVVTPALAHYKPRMRVHPHMNERYSSIVLYLLVKTLQQCADVEQQKAAIITISSMIHVVPGKQRAVLLTQFLLQLQAWLADPEKPHLYEVILVLMKELASLLLPFKEIIPANVGSELLRSVRLFCQLPQASQKPLNAAVVELLDVVARGLPAQEMRDHRWAVEFIHQRLSQDKRDLALVLHAVKSLDSFLAVLHEKDFQIVLHHILECIEPVGSGASPSRTRMLEISAACFKFLNQIIGRQPSLVKDFCSEIVHTITQYIEESDSQEEMEIGFRTLAFLVEVVKRPAKRFIQPIRRLARQNGFDDTMFDDLMQRAAEGLLMACAPLNLQGDLNPELPLTLVSHLPSLSKEDFENEMKKVLCLGGDDFEVMGVTHPGEQTVIHFRFVPTEDMAFNFRSFTNKAQETHSTFRRNLGILSLGQKTASYGEIDDALLQNIAKIPEANKKKREQSWIAWLHHTSVAMLKNSSILPLRCAASLAGDNIDLSRDLFPFAAAAFVAQLELAQQAVIMNTLTRALEMSPNDIKQVIFGFAEFLESERGKKHVHSEPRIERFTCVVERVHPNSKFGINYDKQCNDIVVAKLEPGGPGALASVPVGARLISINGQRLKSVNEITRVIQGCNKIELTLERNLNQENGAEPRPLMDINVLARVALSSQMHAKAIFFNEILFDQLLSELGDQVSDRQDVAVRRALEVAERLIEFYNHLGFTMVAKGLVKKLSAKFSDNIIAPEQFGFDEVGALEQLNWWAEALGHYKSRMVTADGFLDFSAFSGALRCYDALGETITMQDLIENNWNLLLFRQGRFDELLSYADEYRKSLFDTFYESFTESYNRSYDTLVELQHVRHFEELVSFVKSGTERRQMFKDLWHRRVTVMSSRPAHVKTLITINSLVLSSQEDLESQVFCVRTLSRCQWTSLANHTLGLLLPPNATSTSLCQLDPGVIHVLMQHRYATRCKRETYMSLSDILAHVQVTPASKRADAWGSCWLLLGEWTVHLFPERSNDAVEKLKVATELSPENRAAFHSLGILHYDLSLDSNLPQEIQTKHHTDSITALFRSVSLSKWRSNGVMEDMLRILSIWFSHSANKEVNEAIKENINCVPIHVWLNVIPQLVARIGIAAKLARSILTDLLVSIGSKYPHALIYPLTVTVKSPEAIRRLVAERVLKGIRVSNDLMVEEASLISNEMVRIAILWTDKWYNQIHRAAGIRDRMHDIFQILRPLYDEMEHPTTPNEHRFVKTYSKTLLRARVALENNDLETVWCLLKQVYIQLKNAMSERRLQMEELSPTLAGIEKSVVAVPGTFVLGLPLIRIQKFDRRVCVMPSKQRPRRFGVDASDGCQYRFLLKGNEDLRQDERVMQFIGLINTIFSSDSSASAIGLTIPQYAVIPLTDNVGIIGWVENTETIYKMLERRRSDHDISIYKEVRMIIKEGKLSGIEEYHNKPKQERKRLLSFVMENTPDNELKQIIWDKNDTCEQWLQYRVTYGHTLAIMSMVGYVLGLGDRHLNNLMLQDKGSVVHIDFGDCFDVAMSRSVHAEAVPFRLTRLLVSALGISGVDGVYRLTSELVMKNLRRHSENLLSILEAFIYDPLINWRLTTVADGDVTTPRLEEPEHPSGANHDTNGEETGDKPQMLLSCSVLKVREQIPSTVADQQNEEETRNLQGNVALNRVRAKLTGEDFAIGNNHVMQGSKRDQSEGPRNDSFWCSHFFGESPRDSFSLGGRALVSYFPLRAASYGDNCRDVPQQVDHLIQEATCLDNLVEAYITGWAPFW</sequence>
<keyword evidence="3" id="KW-0808">Transferase</keyword>
<dbReference type="PROSITE" id="PS50290">
    <property type="entry name" value="PI3_4_KINASE_3"/>
    <property type="match status" value="1"/>
</dbReference>
<evidence type="ECO:0000256" key="5">
    <source>
        <dbReference type="ARBA" id="ARBA00022741"/>
    </source>
</evidence>
<dbReference type="VEuPathDB" id="TriTrypDB:TvY486_0400510"/>
<dbReference type="Pfam" id="PF00454">
    <property type="entry name" value="PI3_PI4_kinase"/>
    <property type="match status" value="1"/>
</dbReference>
<protein>
    <recommendedName>
        <fullName evidence="2">non-specific serine/threonine protein kinase</fullName>
        <ecNumber evidence="2">2.7.11.1</ecNumber>
    </recommendedName>
</protein>
<evidence type="ECO:0000313" key="13">
    <source>
        <dbReference type="EMBL" id="CCC47387.1"/>
    </source>
</evidence>
<dbReference type="SMART" id="SM01345">
    <property type="entry name" value="Rapamycin_bind"/>
    <property type="match status" value="1"/>
</dbReference>
<dbReference type="InterPro" id="IPR024585">
    <property type="entry name" value="mTOR_dom"/>
</dbReference>
<dbReference type="InterPro" id="IPR026683">
    <property type="entry name" value="TOR_cat"/>
</dbReference>
<keyword evidence="4" id="KW-0677">Repeat</keyword>
<dbReference type="SMART" id="SM00146">
    <property type="entry name" value="PI3Kc"/>
    <property type="match status" value="1"/>
</dbReference>
<dbReference type="SUPFAM" id="SSF48371">
    <property type="entry name" value="ARM repeat"/>
    <property type="match status" value="1"/>
</dbReference>
<dbReference type="InterPro" id="IPR003152">
    <property type="entry name" value="FATC_dom"/>
</dbReference>
<dbReference type="SUPFAM" id="SSF50156">
    <property type="entry name" value="PDZ domain-like"/>
    <property type="match status" value="1"/>
</dbReference>
<keyword evidence="6" id="KW-0418">Kinase</keyword>
<evidence type="ECO:0000256" key="7">
    <source>
        <dbReference type="ARBA" id="ARBA00022840"/>
    </source>
</evidence>
<dbReference type="InterPro" id="IPR009076">
    <property type="entry name" value="FRB_dom"/>
</dbReference>
<feature type="region of interest" description="Disordered" evidence="9">
    <location>
        <begin position="2373"/>
        <end position="2398"/>
    </location>
</feature>
<comment type="catalytic activity">
    <reaction evidence="8">
        <text>L-seryl-[protein] + ATP = O-phospho-L-seryl-[protein] + ADP + H(+)</text>
        <dbReference type="Rhea" id="RHEA:17989"/>
        <dbReference type="Rhea" id="RHEA-COMP:9863"/>
        <dbReference type="Rhea" id="RHEA-COMP:11604"/>
        <dbReference type="ChEBI" id="CHEBI:15378"/>
        <dbReference type="ChEBI" id="CHEBI:29999"/>
        <dbReference type="ChEBI" id="CHEBI:30616"/>
        <dbReference type="ChEBI" id="CHEBI:83421"/>
        <dbReference type="ChEBI" id="CHEBI:456216"/>
        <dbReference type="EC" id="2.7.11.1"/>
    </reaction>
</comment>
<dbReference type="PROSITE" id="PS00916">
    <property type="entry name" value="PI3_4_KINASE_2"/>
    <property type="match status" value="1"/>
</dbReference>
<dbReference type="GO" id="GO:0005524">
    <property type="term" value="F:ATP binding"/>
    <property type="evidence" value="ECO:0007669"/>
    <property type="project" value="UniProtKB-KW"/>
</dbReference>
<dbReference type="SUPFAM" id="SSF56112">
    <property type="entry name" value="Protein kinase-like (PK-like)"/>
    <property type="match status" value="1"/>
</dbReference>
<evidence type="ECO:0000256" key="8">
    <source>
        <dbReference type="ARBA" id="ARBA00048679"/>
    </source>
</evidence>
<feature type="domain" description="FATC" evidence="12">
    <location>
        <begin position="2507"/>
        <end position="2540"/>
    </location>
</feature>
<dbReference type="InterPro" id="IPR000403">
    <property type="entry name" value="PI3/4_kinase_cat_dom"/>
</dbReference>
<dbReference type="Pfam" id="PF11865">
    <property type="entry name" value="mTOR_dom"/>
    <property type="match status" value="1"/>
</dbReference>
<dbReference type="EC" id="2.7.11.1" evidence="2"/>
<dbReference type="InterPro" id="IPR057564">
    <property type="entry name" value="HEAT_ATR"/>
</dbReference>
<dbReference type="GO" id="GO:0016242">
    <property type="term" value="P:negative regulation of macroautophagy"/>
    <property type="evidence" value="ECO:0007669"/>
    <property type="project" value="TreeGrafter"/>
</dbReference>
<dbReference type="Pfam" id="PF02260">
    <property type="entry name" value="FATC"/>
    <property type="match status" value="1"/>
</dbReference>
<dbReference type="GO" id="GO:0031929">
    <property type="term" value="P:TOR signaling"/>
    <property type="evidence" value="ECO:0007669"/>
    <property type="project" value="TreeGrafter"/>
</dbReference>
<evidence type="ECO:0000259" key="11">
    <source>
        <dbReference type="PROSITE" id="PS51189"/>
    </source>
</evidence>
<evidence type="ECO:0000256" key="1">
    <source>
        <dbReference type="ARBA" id="ARBA00011031"/>
    </source>
</evidence>